<dbReference type="GO" id="GO:0003700">
    <property type="term" value="F:DNA-binding transcription factor activity"/>
    <property type="evidence" value="ECO:0007669"/>
    <property type="project" value="TreeGrafter"/>
</dbReference>
<evidence type="ECO:0000256" key="2">
    <source>
        <dbReference type="ARBA" id="ARBA00023125"/>
    </source>
</evidence>
<dbReference type="PROSITE" id="PS50977">
    <property type="entry name" value="HTH_TETR_2"/>
    <property type="match status" value="1"/>
</dbReference>
<evidence type="ECO:0000313" key="6">
    <source>
        <dbReference type="EMBL" id="AXB43642.1"/>
    </source>
</evidence>
<gene>
    <name evidence="6" type="ORF">A4R43_14750</name>
</gene>
<dbReference type="Pfam" id="PF00440">
    <property type="entry name" value="TetR_N"/>
    <property type="match status" value="1"/>
</dbReference>
<dbReference type="InterPro" id="IPR001647">
    <property type="entry name" value="HTH_TetR"/>
</dbReference>
<sequence>MAARESAARSAAETRERFLRAAVRVLAEQGVGGLTVRNLAEAAGSSTIGVYSRFGGRAGVLDALYERAFEQLDAAFAALPPRSGDRARDLLDLALAYRRFALENPARYAFMFERPVADFDPDPALRLSVLRSGFTHVVDRASPPGASDEDARRYSYLLWTTMHGLISVELTNAARSPLPGWFVGQDEAAREQVYREGVQAITAGLDARFSV</sequence>
<keyword evidence="2 4" id="KW-0238">DNA-binding</keyword>
<dbReference type="InterPro" id="IPR009057">
    <property type="entry name" value="Homeodomain-like_sf"/>
</dbReference>
<dbReference type="OrthoDB" id="8222629at2"/>
<dbReference type="EMBL" id="CP015163">
    <property type="protein sequence ID" value="AXB43642.1"/>
    <property type="molecule type" value="Genomic_DNA"/>
</dbReference>
<evidence type="ECO:0000256" key="4">
    <source>
        <dbReference type="PROSITE-ProRule" id="PRU00335"/>
    </source>
</evidence>
<dbReference type="PANTHER" id="PTHR30055">
    <property type="entry name" value="HTH-TYPE TRANSCRIPTIONAL REGULATOR RUTR"/>
    <property type="match status" value="1"/>
</dbReference>
<feature type="domain" description="HTH tetR-type" evidence="5">
    <location>
        <begin position="12"/>
        <end position="72"/>
    </location>
</feature>
<dbReference type="Pfam" id="PF13305">
    <property type="entry name" value="TetR_C_33"/>
    <property type="match status" value="1"/>
</dbReference>
<name>A0A344L6G8_9PSEU</name>
<evidence type="ECO:0000256" key="3">
    <source>
        <dbReference type="ARBA" id="ARBA00023163"/>
    </source>
</evidence>
<dbReference type="Gene3D" id="1.10.357.10">
    <property type="entry name" value="Tetracycline Repressor, domain 2"/>
    <property type="match status" value="1"/>
</dbReference>
<dbReference type="KEGG" id="aab:A4R43_14750"/>
<dbReference type="InterPro" id="IPR025996">
    <property type="entry name" value="MT1864/Rv1816-like_C"/>
</dbReference>
<evidence type="ECO:0000259" key="5">
    <source>
        <dbReference type="PROSITE" id="PS50977"/>
    </source>
</evidence>
<reference evidence="6 7" key="1">
    <citation type="submission" date="2016-04" db="EMBL/GenBank/DDBJ databases">
        <title>Complete genome sequence and analysis of deep-sea sediment isolate, Amycolatopsis sp. WP1.</title>
        <authorList>
            <person name="Wang H."/>
            <person name="Chen S."/>
            <person name="Wu Q."/>
        </authorList>
    </citation>
    <scope>NUCLEOTIDE SEQUENCE [LARGE SCALE GENOMIC DNA]</scope>
    <source>
        <strain evidence="6 7">WP1</strain>
    </source>
</reference>
<protein>
    <submittedName>
        <fullName evidence="6">TetR family transcriptional regulator</fullName>
    </submittedName>
</protein>
<evidence type="ECO:0000313" key="7">
    <source>
        <dbReference type="Proteomes" id="UP000250434"/>
    </source>
</evidence>
<accession>A0A344L6G8</accession>
<dbReference type="Proteomes" id="UP000250434">
    <property type="component" value="Chromosome"/>
</dbReference>
<keyword evidence="1" id="KW-0805">Transcription regulation</keyword>
<dbReference type="AlphaFoldDB" id="A0A344L6G8"/>
<organism evidence="6 7">
    <name type="scientific">Amycolatopsis albispora</name>
    <dbReference type="NCBI Taxonomy" id="1804986"/>
    <lineage>
        <taxon>Bacteria</taxon>
        <taxon>Bacillati</taxon>
        <taxon>Actinomycetota</taxon>
        <taxon>Actinomycetes</taxon>
        <taxon>Pseudonocardiales</taxon>
        <taxon>Pseudonocardiaceae</taxon>
        <taxon>Amycolatopsis</taxon>
    </lineage>
</organism>
<feature type="DNA-binding region" description="H-T-H motif" evidence="4">
    <location>
        <begin position="35"/>
        <end position="54"/>
    </location>
</feature>
<dbReference type="GO" id="GO:0000976">
    <property type="term" value="F:transcription cis-regulatory region binding"/>
    <property type="evidence" value="ECO:0007669"/>
    <property type="project" value="TreeGrafter"/>
</dbReference>
<evidence type="ECO:0000256" key="1">
    <source>
        <dbReference type="ARBA" id="ARBA00023015"/>
    </source>
</evidence>
<dbReference type="PANTHER" id="PTHR30055:SF209">
    <property type="entry name" value="POSSIBLE TRANSCRIPTIONAL REGULATORY PROTEIN (PROBABLY TETR-FAMILY)"/>
    <property type="match status" value="1"/>
</dbReference>
<dbReference type="SUPFAM" id="SSF48498">
    <property type="entry name" value="Tetracyclin repressor-like, C-terminal domain"/>
    <property type="match status" value="1"/>
</dbReference>
<dbReference type="SUPFAM" id="SSF46689">
    <property type="entry name" value="Homeodomain-like"/>
    <property type="match status" value="1"/>
</dbReference>
<keyword evidence="3" id="KW-0804">Transcription</keyword>
<proteinExistence type="predicted"/>
<dbReference type="RefSeq" id="WP_113692880.1">
    <property type="nucleotide sequence ID" value="NZ_CP015163.1"/>
</dbReference>
<dbReference type="InterPro" id="IPR050109">
    <property type="entry name" value="HTH-type_TetR-like_transc_reg"/>
</dbReference>
<dbReference type="InterPro" id="IPR036271">
    <property type="entry name" value="Tet_transcr_reg_TetR-rel_C_sf"/>
</dbReference>
<keyword evidence="7" id="KW-1185">Reference proteome</keyword>